<dbReference type="Pfam" id="PF13193">
    <property type="entry name" value="AMP-binding_C"/>
    <property type="match status" value="1"/>
</dbReference>
<dbReference type="Gene3D" id="3.30.300.30">
    <property type="match status" value="1"/>
</dbReference>
<feature type="domain" description="AMP-dependent synthetase/ligase" evidence="1">
    <location>
        <begin position="13"/>
        <end position="364"/>
    </location>
</feature>
<dbReference type="InterPro" id="IPR000873">
    <property type="entry name" value="AMP-dep_synth/lig_dom"/>
</dbReference>
<name>A0ABV4Z8P2_9PSED</name>
<feature type="domain" description="AMP-binding enzyme C-terminal" evidence="2">
    <location>
        <begin position="423"/>
        <end position="501"/>
    </location>
</feature>
<proteinExistence type="predicted"/>
<protein>
    <submittedName>
        <fullName evidence="3">Acyl-CoA synthetase</fullName>
    </submittedName>
</protein>
<dbReference type="EMBL" id="JBHFXX010000004">
    <property type="protein sequence ID" value="MFB3800202.1"/>
    <property type="molecule type" value="Genomic_DNA"/>
</dbReference>
<dbReference type="InterPro" id="IPR045851">
    <property type="entry name" value="AMP-bd_C_sf"/>
</dbReference>
<evidence type="ECO:0000259" key="2">
    <source>
        <dbReference type="Pfam" id="PF13193"/>
    </source>
</evidence>
<evidence type="ECO:0000313" key="3">
    <source>
        <dbReference type="EMBL" id="MFB3800202.1"/>
    </source>
</evidence>
<evidence type="ECO:0000313" key="4">
    <source>
        <dbReference type="Proteomes" id="UP001577047"/>
    </source>
</evidence>
<organism evidence="3 4">
    <name type="scientific">Pseudomonas boreofloridensis</name>
    <dbReference type="NCBI Taxonomy" id="3064348"/>
    <lineage>
        <taxon>Bacteria</taxon>
        <taxon>Pseudomonadati</taxon>
        <taxon>Pseudomonadota</taxon>
        <taxon>Gammaproteobacteria</taxon>
        <taxon>Pseudomonadales</taxon>
        <taxon>Pseudomonadaceae</taxon>
        <taxon>Pseudomonas</taxon>
    </lineage>
</organism>
<dbReference type="PANTHER" id="PTHR24096:SF323">
    <property type="entry name" value="BLR3536 PROTEIN"/>
    <property type="match status" value="1"/>
</dbReference>
<gene>
    <name evidence="3" type="ORF">ACE1YR_07080</name>
</gene>
<keyword evidence="4" id="KW-1185">Reference proteome</keyword>
<dbReference type="Proteomes" id="UP001577047">
    <property type="component" value="Unassembled WGS sequence"/>
</dbReference>
<dbReference type="InterPro" id="IPR025110">
    <property type="entry name" value="AMP-bd_C"/>
</dbReference>
<accession>A0ABV4Z8P2</accession>
<dbReference type="Pfam" id="PF00501">
    <property type="entry name" value="AMP-binding"/>
    <property type="match status" value="1"/>
</dbReference>
<comment type="caution">
    <text evidence="3">The sequence shown here is derived from an EMBL/GenBank/DDBJ whole genome shotgun (WGS) entry which is preliminary data.</text>
</comment>
<dbReference type="PANTHER" id="PTHR24096">
    <property type="entry name" value="LONG-CHAIN-FATTY-ACID--COA LIGASE"/>
    <property type="match status" value="1"/>
</dbReference>
<dbReference type="PROSITE" id="PS00455">
    <property type="entry name" value="AMP_BINDING"/>
    <property type="match status" value="1"/>
</dbReference>
<dbReference type="InterPro" id="IPR042099">
    <property type="entry name" value="ANL_N_sf"/>
</dbReference>
<evidence type="ECO:0000259" key="1">
    <source>
        <dbReference type="Pfam" id="PF00501"/>
    </source>
</evidence>
<dbReference type="InterPro" id="IPR020845">
    <property type="entry name" value="AMP-binding_CS"/>
</dbReference>
<dbReference type="Gene3D" id="3.40.50.12780">
    <property type="entry name" value="N-terminal domain of ligase-like"/>
    <property type="match status" value="1"/>
</dbReference>
<dbReference type="RefSeq" id="WP_304484004.1">
    <property type="nucleotide sequence ID" value="NZ_JAUQOQ010000005.1"/>
</dbReference>
<reference evidence="3 4" key="1">
    <citation type="submission" date="2024-09" db="EMBL/GenBank/DDBJ databases">
        <authorList>
            <person name="Fullem K."/>
        </authorList>
    </citation>
    <scope>NUCLEOTIDE SEQUENCE [LARGE SCALE GENOMIC DNA]</scope>
    <source>
        <strain evidence="4">K1(2024)</strain>
    </source>
</reference>
<sequence length="521" mass="57264">MATSLLRHPGYHAQLAPERPAVVMAETGVSLTYRALDAFANRLARLYHSLGLGYGDHVAYQLENRVECPALQWGAHYAGLYYTFLSTRLTPAETVYIVENCDATVLVLSARCATAALLAALSELSSPPQVFILEAPCEGRPALLEALQTHLATPLEDAREGSEMLYSSGTTGRPKGVKPALTGKPLGSTEIIAQQLEKAFAVDERCVYLSPAPYYHAAPLKWVRGVHVLGGTAVLMEKFEAQNALAAIETHRVSHSQWVPTMFHRLLNLPAPLRQRYDLSSQRVVVHAAAPCPIATKQAMIDWWGPILYEYYGSTEQIGMTMSNTHDWLAHPGTVGRAIYGRLHILDESGRSLPAGEDGLVYFSDSLPFSYHKDPAKTAEAYNDRGWACVGDIGHLDEEGFLYLTDRQSNMIISGGVNVYPQETENVLVSHPLVLDAAVIGIPDPDLGESVHALIQLHDISLANDALATTLLQFCREHLSSIKCPRSLEFRQELPREPTGKLLKRLLRVERPNASDQEVCA</sequence>
<dbReference type="SUPFAM" id="SSF56801">
    <property type="entry name" value="Acetyl-CoA synthetase-like"/>
    <property type="match status" value="1"/>
</dbReference>